<evidence type="ECO:0000313" key="1">
    <source>
        <dbReference type="EMBL" id="MFD0964245.1"/>
    </source>
</evidence>
<dbReference type="EMBL" id="JBHTJM010000009">
    <property type="protein sequence ID" value="MFD0964245.1"/>
    <property type="molecule type" value="Genomic_DNA"/>
</dbReference>
<keyword evidence="1" id="KW-0808">Transferase</keyword>
<reference evidence="2" key="1">
    <citation type="journal article" date="2019" name="Int. J. Syst. Evol. Microbiol.">
        <title>The Global Catalogue of Microorganisms (GCM) 10K type strain sequencing project: providing services to taxonomists for standard genome sequencing and annotation.</title>
        <authorList>
            <consortium name="The Broad Institute Genomics Platform"/>
            <consortium name="The Broad Institute Genome Sequencing Center for Infectious Disease"/>
            <person name="Wu L."/>
            <person name="Ma J."/>
        </authorList>
    </citation>
    <scope>NUCLEOTIDE SEQUENCE [LARGE SCALE GENOMIC DNA]</scope>
    <source>
        <strain evidence="2">CCUG 62114</strain>
    </source>
</reference>
<dbReference type="Proteomes" id="UP001596997">
    <property type="component" value="Unassembled WGS sequence"/>
</dbReference>
<dbReference type="RefSeq" id="WP_377715783.1">
    <property type="nucleotide sequence ID" value="NZ_JBHTJM010000009.1"/>
</dbReference>
<gene>
    <name evidence="1" type="ORF">ACFQ1O_09530</name>
</gene>
<keyword evidence="1" id="KW-0418">Kinase</keyword>
<keyword evidence="2" id="KW-1185">Reference proteome</keyword>
<evidence type="ECO:0000313" key="2">
    <source>
        <dbReference type="Proteomes" id="UP001596997"/>
    </source>
</evidence>
<name>A0ABW3I361_9FLAO</name>
<sequence length="219" mass="24796">MKTISSIVENYISTKPFLLTALSQGIINLTSLARVILPEIEQELEKEVKQGAVVMALKRLSSDLDFRTNHKITKVLKNIGEITVRSFLTDYTFLISDSILKKQEELLSHINSKKDVFYTSSRGVNETNIVISSSMNKLVEDVFEGEKIVQKSQELSAITVKLPEENVTTSGLYYFIFQRLAWEGVVIKEVISTTNEFTILVSDEQIDVAFKVVKDLRNL</sequence>
<protein>
    <submittedName>
        <fullName evidence="1">Aspartate kinase</fullName>
    </submittedName>
</protein>
<comment type="caution">
    <text evidence="1">The sequence shown here is derived from an EMBL/GenBank/DDBJ whole genome shotgun (WGS) entry which is preliminary data.</text>
</comment>
<organism evidence="1 2">
    <name type="scientific">Pseudofulvibacter geojedonensis</name>
    <dbReference type="NCBI Taxonomy" id="1123758"/>
    <lineage>
        <taxon>Bacteria</taxon>
        <taxon>Pseudomonadati</taxon>
        <taxon>Bacteroidota</taxon>
        <taxon>Flavobacteriia</taxon>
        <taxon>Flavobacteriales</taxon>
        <taxon>Flavobacteriaceae</taxon>
        <taxon>Pseudofulvibacter</taxon>
    </lineage>
</organism>
<dbReference type="GO" id="GO:0016301">
    <property type="term" value="F:kinase activity"/>
    <property type="evidence" value="ECO:0007669"/>
    <property type="project" value="UniProtKB-KW"/>
</dbReference>
<accession>A0ABW3I361</accession>
<proteinExistence type="predicted"/>